<proteinExistence type="predicted"/>
<evidence type="ECO:0008006" key="4">
    <source>
        <dbReference type="Google" id="ProtNLM"/>
    </source>
</evidence>
<organism evidence="2 3">
    <name type="scientific">Segatella copri</name>
    <dbReference type="NCBI Taxonomy" id="165179"/>
    <lineage>
        <taxon>Bacteria</taxon>
        <taxon>Pseudomonadati</taxon>
        <taxon>Bacteroidota</taxon>
        <taxon>Bacteroidia</taxon>
        <taxon>Bacteroidales</taxon>
        <taxon>Prevotellaceae</taxon>
        <taxon>Segatella</taxon>
    </lineage>
</organism>
<dbReference type="OrthoDB" id="9815752at2"/>
<feature type="chain" id="PRO_5025480107" description="RHS repeat protein" evidence="1">
    <location>
        <begin position="22"/>
        <end position="852"/>
    </location>
</feature>
<comment type="caution">
    <text evidence="2">The sequence shown here is derived from an EMBL/GenBank/DDBJ whole genome shotgun (WGS) entry which is preliminary data.</text>
</comment>
<keyword evidence="3" id="KW-1185">Reference proteome</keyword>
<dbReference type="RefSeq" id="WP_158462893.1">
    <property type="nucleotide sequence ID" value="NZ_VZAD01000034.1"/>
</dbReference>
<dbReference type="Gene3D" id="2.40.128.720">
    <property type="match status" value="1"/>
</dbReference>
<gene>
    <name evidence="2" type="ORF">F7D20_03720</name>
</gene>
<keyword evidence="1" id="KW-0732">Signal</keyword>
<feature type="signal peptide" evidence="1">
    <location>
        <begin position="1"/>
        <end position="21"/>
    </location>
</feature>
<reference evidence="2 3" key="1">
    <citation type="submission" date="2019-09" db="EMBL/GenBank/DDBJ databases">
        <title>Distinct polysaccharide growth profiles of human intestinal Prevotella copri isolates.</title>
        <authorList>
            <person name="Fehlner-Peach H."/>
            <person name="Magnabosco C."/>
            <person name="Raghavan V."/>
            <person name="Scher J.U."/>
            <person name="Tett A."/>
            <person name="Cox L.M."/>
            <person name="Gottsegen C."/>
            <person name="Watters A."/>
            <person name="Wiltshire- Gordon J.D."/>
            <person name="Segata N."/>
            <person name="Bonneau R."/>
            <person name="Littman D.R."/>
        </authorList>
    </citation>
    <scope>NUCLEOTIDE SEQUENCE [LARGE SCALE GENOMIC DNA]</scope>
    <source>
        <strain evidence="3">iAQ1173</strain>
    </source>
</reference>
<name>A0A6A7W9B9_9BACT</name>
<sequence>MNKKFYLIASLLLASAQMGLAQNSIVKRVDVKDIPTVKAPAQAFTQVTKLTGWTYTNSSGETENVSVQYDDKGRFQTINHGTYKELISYTDGTNGQWIEMTITKSEGSTLIPQYKNVRTQDAEGRIVTEKVYKNTDGEHLSLVHSYAYAYSVVDNAERISLIEDMTYNEFNPEGIGTKYVWCEPTKSYIENRYNAHERTITTLKDGTYSTIHQELDEDKGTWTTWVTEDIRYDNKGEQCYYLRKSYTRDGRLMEAEGKKTETAYNTPTAGYHTITSYTFTNGNDEDSSTDSQPNLADYQWVPNQKKVVSDNYDKEQMIYGESKSCKIYSYDNGNWILSTDEVMEWVNKHVLKKFYNSHNYKDDAGYFYYNYYDDNGKELGSAYMFDDGSYMSEIDMDYQINGRDVTEYTLYDKQHNMLKKYRKAYIGKENYLFTTEPTLFQEWDGTAWHNFEGTFKLGERTYIVDKKGRIIESDRCDDKGNIWYRVITTYQDNGYTETEYEWNEDLSALYESDKLTHSIDGNGTYQYIHFEYDPNHNIIYGRMDKEYTNGVWETYSWDGSGWMLRNSGVSSLTSTNGNETINISREWQDGKIVETRKRIEVHTDDYTKYEEYVKQDGKWVGKSKQESRIVNYHTDFATTPADPLQDYYNKTNTIDAGEALAEAKENDHTWYQWDEATGDWKIESSRETTFQMVGNTLTETIKNIEDGGRYIETRQTIYKRDAQMRLTSVDRTYTETKTDASHSEHAATLYTYDDEGNLISEQITDIYGKTSKYIYQYGKIDVVNGIESGIDDARGSIIVTGRNIHVAGTQGLALYSLSGTLVSQSTSDVIEAPTSGLYILTSKDKKTKIFVK</sequence>
<protein>
    <recommendedName>
        <fullName evidence="4">RHS repeat protein</fullName>
    </recommendedName>
</protein>
<evidence type="ECO:0000256" key="1">
    <source>
        <dbReference type="SAM" id="SignalP"/>
    </source>
</evidence>
<dbReference type="Proteomes" id="UP000384372">
    <property type="component" value="Unassembled WGS sequence"/>
</dbReference>
<dbReference type="AlphaFoldDB" id="A0A6A7W9B9"/>
<dbReference type="EMBL" id="VZAD01000034">
    <property type="protein sequence ID" value="MQP11087.1"/>
    <property type="molecule type" value="Genomic_DNA"/>
</dbReference>
<accession>A0A6A7W9B9</accession>
<evidence type="ECO:0000313" key="3">
    <source>
        <dbReference type="Proteomes" id="UP000384372"/>
    </source>
</evidence>
<evidence type="ECO:0000313" key="2">
    <source>
        <dbReference type="EMBL" id="MQP11087.1"/>
    </source>
</evidence>